<evidence type="ECO:0000256" key="2">
    <source>
        <dbReference type="ARBA" id="ARBA00022801"/>
    </source>
</evidence>
<reference evidence="6 7" key="1">
    <citation type="submission" date="2015-12" db="EMBL/GenBank/DDBJ databases">
        <title>The genome of Folsomia candida.</title>
        <authorList>
            <person name="Faddeeva A."/>
            <person name="Derks M.F."/>
            <person name="Anvar Y."/>
            <person name="Smit S."/>
            <person name="Van Straalen N."/>
            <person name="Roelofs D."/>
        </authorList>
    </citation>
    <scope>NUCLEOTIDE SEQUENCE [LARGE SCALE GENOMIC DNA]</scope>
    <source>
        <strain evidence="6 7">VU population</strain>
        <tissue evidence="6">Whole body</tissue>
    </source>
</reference>
<dbReference type="PROSITE" id="PS00653">
    <property type="entry name" value="GLYCOSYL_HYDROL_F1_2"/>
    <property type="match status" value="1"/>
</dbReference>
<gene>
    <name evidence="6" type="ORF">Fcan01_16541</name>
</gene>
<evidence type="ECO:0000256" key="3">
    <source>
        <dbReference type="ARBA" id="ARBA00023295"/>
    </source>
</evidence>
<dbReference type="Gene3D" id="3.20.20.80">
    <property type="entry name" value="Glycosidases"/>
    <property type="match status" value="1"/>
</dbReference>
<keyword evidence="7" id="KW-1185">Reference proteome</keyword>
<dbReference type="Proteomes" id="UP000198287">
    <property type="component" value="Unassembled WGS sequence"/>
</dbReference>
<evidence type="ECO:0000256" key="5">
    <source>
        <dbReference type="SAM" id="SignalP"/>
    </source>
</evidence>
<keyword evidence="5" id="KW-0732">Signal</keyword>
<dbReference type="PRINTS" id="PR00131">
    <property type="entry name" value="GLHYDRLASE1"/>
</dbReference>
<dbReference type="Pfam" id="PF00232">
    <property type="entry name" value="Glyco_hydro_1"/>
    <property type="match status" value="1"/>
</dbReference>
<comment type="caution">
    <text evidence="6">The sequence shown here is derived from an EMBL/GenBank/DDBJ whole genome shotgun (WGS) entry which is preliminary data.</text>
</comment>
<evidence type="ECO:0000256" key="4">
    <source>
        <dbReference type="RuleBase" id="RU003690"/>
    </source>
</evidence>
<dbReference type="InterPro" id="IPR033132">
    <property type="entry name" value="GH_1_N_CS"/>
</dbReference>
<dbReference type="SUPFAM" id="SSF51445">
    <property type="entry name" value="(Trans)glycosidases"/>
    <property type="match status" value="1"/>
</dbReference>
<sequence length="511" mass="58445">MWTFILVTLVILTRADGEEDSFLYDVFPPGFQWGLGSGSYQVEGGWRDDGKGLNIFDNVFHQIPSPAVDGTNGDIACDSYHKYAEDVSLLKYIGNIVFDNWPRSSRYHVFEAGVYRFSLSWSRILPTGRIDYINPAGIEYYNNLINFLIANGIEPIVTIHHWDLPLPLDGIGGWANDELIHHFTNFAHLVFHTFGDRVKKWVTFNEPNIICMLGFVFKVDGRPIGLNEVIKCFRTLILSHARVYHLYDHVFRPWQGGKVGTNLAAYWFEGKDPNNPEDAKAAENALQIMWGLIASPLVFGYFNRETRQMMERLAKRGLISPQKEFTLAESAEIIGTWDFLGVNHYSTYLTELRKSTSKPGNLTLDQIFLLLLDVNLSVKPEWVSTSTPDFKVVPSGFRRILNWIKWRYGNPELCVLENGYSGRPEQGLEDYNRVAFHRAYINEMLKAVKLDGVNVSVYTVWSLLDQFEMELGYTVNFGVVAVNFTDLDRTRTPKLSATCLKQIFKDNGFPR</sequence>
<keyword evidence="2" id="KW-0378">Hydrolase</keyword>
<proteinExistence type="inferred from homology"/>
<dbReference type="EMBL" id="LNIX01000011">
    <property type="protein sequence ID" value="OXA48491.1"/>
    <property type="molecule type" value="Genomic_DNA"/>
</dbReference>
<evidence type="ECO:0000313" key="7">
    <source>
        <dbReference type="Proteomes" id="UP000198287"/>
    </source>
</evidence>
<protein>
    <submittedName>
        <fullName evidence="6">Myrosinase 1</fullName>
    </submittedName>
</protein>
<dbReference type="OrthoDB" id="65569at2759"/>
<feature type="signal peptide" evidence="5">
    <location>
        <begin position="1"/>
        <end position="17"/>
    </location>
</feature>
<comment type="similarity">
    <text evidence="1 4">Belongs to the glycosyl hydrolase 1 family.</text>
</comment>
<feature type="chain" id="PRO_5012985583" evidence="5">
    <location>
        <begin position="18"/>
        <end position="511"/>
    </location>
</feature>
<dbReference type="GO" id="GO:0008422">
    <property type="term" value="F:beta-glucosidase activity"/>
    <property type="evidence" value="ECO:0007669"/>
    <property type="project" value="TreeGrafter"/>
</dbReference>
<dbReference type="OMA" id="NWSWINS"/>
<name>A0A226DUW8_FOLCA</name>
<dbReference type="PANTHER" id="PTHR10353">
    <property type="entry name" value="GLYCOSYL HYDROLASE"/>
    <property type="match status" value="1"/>
</dbReference>
<accession>A0A226DUW8</accession>
<dbReference type="InterPro" id="IPR017853">
    <property type="entry name" value="GH"/>
</dbReference>
<dbReference type="InterPro" id="IPR001360">
    <property type="entry name" value="Glyco_hydro_1"/>
</dbReference>
<dbReference type="GO" id="GO:0005975">
    <property type="term" value="P:carbohydrate metabolic process"/>
    <property type="evidence" value="ECO:0007669"/>
    <property type="project" value="InterPro"/>
</dbReference>
<keyword evidence="3" id="KW-0326">Glycosidase</keyword>
<dbReference type="PANTHER" id="PTHR10353:SF36">
    <property type="entry name" value="LP05116P"/>
    <property type="match status" value="1"/>
</dbReference>
<evidence type="ECO:0000256" key="1">
    <source>
        <dbReference type="ARBA" id="ARBA00010838"/>
    </source>
</evidence>
<organism evidence="6 7">
    <name type="scientific">Folsomia candida</name>
    <name type="common">Springtail</name>
    <dbReference type="NCBI Taxonomy" id="158441"/>
    <lineage>
        <taxon>Eukaryota</taxon>
        <taxon>Metazoa</taxon>
        <taxon>Ecdysozoa</taxon>
        <taxon>Arthropoda</taxon>
        <taxon>Hexapoda</taxon>
        <taxon>Collembola</taxon>
        <taxon>Entomobryomorpha</taxon>
        <taxon>Isotomoidea</taxon>
        <taxon>Isotomidae</taxon>
        <taxon>Proisotominae</taxon>
        <taxon>Folsomia</taxon>
    </lineage>
</organism>
<evidence type="ECO:0000313" key="6">
    <source>
        <dbReference type="EMBL" id="OXA48491.1"/>
    </source>
</evidence>
<dbReference type="AlphaFoldDB" id="A0A226DUW8"/>